<dbReference type="GO" id="GO:0005524">
    <property type="term" value="F:ATP binding"/>
    <property type="evidence" value="ECO:0007669"/>
    <property type="project" value="TreeGrafter"/>
</dbReference>
<dbReference type="PANTHER" id="PTHR43384:SF7">
    <property type="entry name" value="CARBON-MONOXIDE DEHYDROGENASE ACCESSORY PROTEIN"/>
    <property type="match status" value="1"/>
</dbReference>
<protein>
    <recommendedName>
        <fullName evidence="1">CobQ/CobB/MinD/ParA nucleotide binding domain-containing protein</fullName>
    </recommendedName>
</protein>
<dbReference type="EMBL" id="MT630749">
    <property type="protein sequence ID" value="QNO42548.1"/>
    <property type="molecule type" value="Genomic_DNA"/>
</dbReference>
<dbReference type="InterPro" id="IPR014433">
    <property type="entry name" value="CooC"/>
</dbReference>
<dbReference type="Gene3D" id="3.40.50.300">
    <property type="entry name" value="P-loop containing nucleotide triphosphate hydrolases"/>
    <property type="match status" value="1"/>
</dbReference>
<dbReference type="PANTHER" id="PTHR43384">
    <property type="entry name" value="SEPTUM SITE-DETERMINING PROTEIN MIND HOMOLOG, CHLOROPLASTIC-RELATED"/>
    <property type="match status" value="1"/>
</dbReference>
<feature type="domain" description="CobQ/CobB/MinD/ParA nucleotide binding" evidence="1">
    <location>
        <begin position="7"/>
        <end position="225"/>
    </location>
</feature>
<dbReference type="AlphaFoldDB" id="A0A7G9Y3G4"/>
<dbReference type="SUPFAM" id="SSF52540">
    <property type="entry name" value="P-loop containing nucleoside triphosphate hydrolases"/>
    <property type="match status" value="1"/>
</dbReference>
<evidence type="ECO:0000259" key="1">
    <source>
        <dbReference type="Pfam" id="PF01656"/>
    </source>
</evidence>
<proteinExistence type="predicted"/>
<dbReference type="GO" id="GO:0051782">
    <property type="term" value="P:negative regulation of cell division"/>
    <property type="evidence" value="ECO:0007669"/>
    <property type="project" value="TreeGrafter"/>
</dbReference>
<organism evidence="2">
    <name type="scientific">Candidatus Methanogaster sp. ANME-2c ERB4</name>
    <dbReference type="NCBI Taxonomy" id="2759911"/>
    <lineage>
        <taxon>Archaea</taxon>
        <taxon>Methanobacteriati</taxon>
        <taxon>Methanobacteriota</taxon>
        <taxon>Stenosarchaea group</taxon>
        <taxon>Methanomicrobia</taxon>
        <taxon>Methanosarcinales</taxon>
        <taxon>ANME-2 cluster</taxon>
        <taxon>Candidatus Methanogasteraceae</taxon>
        <taxon>Candidatus Methanogaster</taxon>
    </lineage>
</organism>
<dbReference type="InterPro" id="IPR050625">
    <property type="entry name" value="ParA/MinD_ATPase"/>
</dbReference>
<reference evidence="2" key="1">
    <citation type="submission" date="2020-06" db="EMBL/GenBank/DDBJ databases">
        <title>Unique genomic features of the anaerobic methanotrophic archaea.</title>
        <authorList>
            <person name="Chadwick G.L."/>
            <person name="Skennerton C.T."/>
            <person name="Laso-Perez R."/>
            <person name="Leu A.O."/>
            <person name="Speth D.R."/>
            <person name="Yu H."/>
            <person name="Morgan-Lang C."/>
            <person name="Hatzenpichler R."/>
            <person name="Goudeau D."/>
            <person name="Malmstrom R."/>
            <person name="Brazelton W.J."/>
            <person name="Woyke T."/>
            <person name="Hallam S.J."/>
            <person name="Tyson G.W."/>
            <person name="Wegener G."/>
            <person name="Boetius A."/>
            <person name="Orphan V."/>
        </authorList>
    </citation>
    <scope>NUCLEOTIDE SEQUENCE</scope>
</reference>
<dbReference type="GO" id="GO:0016887">
    <property type="term" value="F:ATP hydrolysis activity"/>
    <property type="evidence" value="ECO:0007669"/>
    <property type="project" value="TreeGrafter"/>
</dbReference>
<dbReference type="Pfam" id="PF01656">
    <property type="entry name" value="CbiA"/>
    <property type="match status" value="1"/>
</dbReference>
<dbReference type="GO" id="GO:0005829">
    <property type="term" value="C:cytosol"/>
    <property type="evidence" value="ECO:0007669"/>
    <property type="project" value="TreeGrafter"/>
</dbReference>
<dbReference type="InterPro" id="IPR027417">
    <property type="entry name" value="P-loop_NTPase"/>
</dbReference>
<evidence type="ECO:0000313" key="2">
    <source>
        <dbReference type="EMBL" id="QNO42548.1"/>
    </source>
</evidence>
<name>A0A7G9Y3G4_9EURY</name>
<gene>
    <name evidence="2" type="ORF">MMHALIEK_00023</name>
</gene>
<dbReference type="PIRSF" id="PIRSF005647">
    <property type="entry name" value="CooC"/>
    <property type="match status" value="1"/>
</dbReference>
<dbReference type="GO" id="GO:0009898">
    <property type="term" value="C:cytoplasmic side of plasma membrane"/>
    <property type="evidence" value="ECO:0007669"/>
    <property type="project" value="TreeGrafter"/>
</dbReference>
<accession>A0A7G9Y3G4</accession>
<sequence>MTTTTIAVTGKGGTGKTAVTALLIRHVMRGDSVLLAVDADPDTNLPESLGDTVSRTVGDIREMVLEGLPPDADKMLVLESRIYEILTETPKYDLLVMGRPDGPGCYCYANNLLRGIMDRITKNYDLTIIDTAAGLEHLSRRIIRNLDILLVVTDGSRKGLATAERIRDLADELDLGFKKIYIILNKVTPENRESLQKYASELGFEIAGTVPFDVRLADYDLDGTPLIDLPDDSEAVAEVERIAELIGI</sequence>
<dbReference type="InterPro" id="IPR002586">
    <property type="entry name" value="CobQ/CobB/MinD/ParA_Nub-bd_dom"/>
</dbReference>